<organism evidence="2 3">
    <name type="scientific">Mycolicibacterium pallens</name>
    <dbReference type="NCBI Taxonomy" id="370524"/>
    <lineage>
        <taxon>Bacteria</taxon>
        <taxon>Bacillati</taxon>
        <taxon>Actinomycetota</taxon>
        <taxon>Actinomycetes</taxon>
        <taxon>Mycobacteriales</taxon>
        <taxon>Mycobacteriaceae</taxon>
        <taxon>Mycolicibacterium</taxon>
    </lineage>
</organism>
<proteinExistence type="predicted"/>
<gene>
    <name evidence="2" type="ORF">K0O64_17360</name>
</gene>
<protein>
    <submittedName>
        <fullName evidence="2">Uncharacterized protein</fullName>
    </submittedName>
</protein>
<name>A0ABX8VQV8_9MYCO</name>
<dbReference type="Proteomes" id="UP000825367">
    <property type="component" value="Chromosome"/>
</dbReference>
<evidence type="ECO:0000256" key="1">
    <source>
        <dbReference type="SAM" id="MobiDB-lite"/>
    </source>
</evidence>
<sequence>MANTRFDMVKASELKVGDIIRLDHVHDIQRWGPLATVTAAGEGFIPSIDHKLDFEPYTIGCEQWMDGRGRTFIIPTTPDTEFAREVWLGSGPHPPLGGAPAASAGDAP</sequence>
<feature type="region of interest" description="Disordered" evidence="1">
    <location>
        <begin position="88"/>
        <end position="108"/>
    </location>
</feature>
<feature type="compositionally biased region" description="Low complexity" evidence="1">
    <location>
        <begin position="98"/>
        <end position="108"/>
    </location>
</feature>
<reference evidence="2 3" key="1">
    <citation type="submission" date="2021-07" db="EMBL/GenBank/DDBJ databases">
        <title>Whole genome sequencing of non-tuberculosis mycobacteria type-strains.</title>
        <authorList>
            <person name="Igarashi Y."/>
            <person name="Osugi A."/>
            <person name="Mitarai S."/>
        </authorList>
    </citation>
    <scope>NUCLEOTIDE SEQUENCE [LARGE SCALE GENOMIC DNA]</scope>
    <source>
        <strain evidence="2 3">JCM 16370</strain>
    </source>
</reference>
<evidence type="ECO:0000313" key="3">
    <source>
        <dbReference type="Proteomes" id="UP000825367"/>
    </source>
</evidence>
<keyword evidence="3" id="KW-1185">Reference proteome</keyword>
<dbReference type="EMBL" id="CP080333">
    <property type="protein sequence ID" value="QYL20207.1"/>
    <property type="molecule type" value="Genomic_DNA"/>
</dbReference>
<dbReference type="RefSeq" id="WP_164519989.1">
    <property type="nucleotide sequence ID" value="NZ_BAAAVX010000074.1"/>
</dbReference>
<evidence type="ECO:0000313" key="2">
    <source>
        <dbReference type="EMBL" id="QYL20207.1"/>
    </source>
</evidence>
<accession>A0ABX8VQV8</accession>